<evidence type="ECO:0000256" key="2">
    <source>
        <dbReference type="SAM" id="MobiDB-lite"/>
    </source>
</evidence>
<evidence type="ECO:0000313" key="5">
    <source>
        <dbReference type="EMBL" id="OQV19594.1"/>
    </source>
</evidence>
<reference evidence="6" key="1">
    <citation type="submission" date="2017-01" db="EMBL/GenBank/DDBJ databases">
        <title>Comparative genomics of anhydrobiosis in the tardigrade Hypsibius dujardini.</title>
        <authorList>
            <person name="Yoshida Y."/>
            <person name="Koutsovoulos G."/>
            <person name="Laetsch D."/>
            <person name="Stevens L."/>
            <person name="Kumar S."/>
            <person name="Horikawa D."/>
            <person name="Ishino K."/>
            <person name="Komine S."/>
            <person name="Tomita M."/>
            <person name="Blaxter M."/>
            <person name="Arakawa K."/>
        </authorList>
    </citation>
    <scope>NUCLEOTIDE SEQUENCE [LARGE SCALE GENOMIC DNA]</scope>
    <source>
        <strain evidence="6">Z151</strain>
    </source>
</reference>
<keyword evidence="3" id="KW-1133">Transmembrane helix</keyword>
<dbReference type="PANTHER" id="PTHR11360:SF284">
    <property type="entry name" value="EG:103B4.3 PROTEIN-RELATED"/>
    <property type="match status" value="1"/>
</dbReference>
<dbReference type="EMBL" id="MTYJ01000037">
    <property type="protein sequence ID" value="OQV19594.1"/>
    <property type="molecule type" value="Genomic_DNA"/>
</dbReference>
<feature type="compositionally biased region" description="Polar residues" evidence="2">
    <location>
        <begin position="28"/>
        <end position="37"/>
    </location>
</feature>
<dbReference type="GO" id="GO:0008028">
    <property type="term" value="F:monocarboxylic acid transmembrane transporter activity"/>
    <property type="evidence" value="ECO:0007669"/>
    <property type="project" value="TreeGrafter"/>
</dbReference>
<dbReference type="PANTHER" id="PTHR11360">
    <property type="entry name" value="MONOCARBOXYLATE TRANSPORTER"/>
    <property type="match status" value="1"/>
</dbReference>
<evidence type="ECO:0000313" key="6">
    <source>
        <dbReference type="Proteomes" id="UP000192578"/>
    </source>
</evidence>
<feature type="transmembrane region" description="Helical" evidence="3">
    <location>
        <begin position="395"/>
        <end position="412"/>
    </location>
</feature>
<dbReference type="CDD" id="cd17352">
    <property type="entry name" value="MFS_MCT_SLC16"/>
    <property type="match status" value="1"/>
</dbReference>
<evidence type="ECO:0000256" key="1">
    <source>
        <dbReference type="ARBA" id="ARBA00004141"/>
    </source>
</evidence>
<feature type="transmembrane region" description="Helical" evidence="3">
    <location>
        <begin position="203"/>
        <end position="225"/>
    </location>
</feature>
<dbReference type="GO" id="GO:0016020">
    <property type="term" value="C:membrane"/>
    <property type="evidence" value="ECO:0007669"/>
    <property type="project" value="UniProtKB-SubCell"/>
</dbReference>
<organism evidence="5 6">
    <name type="scientific">Hypsibius exemplaris</name>
    <name type="common">Freshwater tardigrade</name>
    <dbReference type="NCBI Taxonomy" id="2072580"/>
    <lineage>
        <taxon>Eukaryota</taxon>
        <taxon>Metazoa</taxon>
        <taxon>Ecdysozoa</taxon>
        <taxon>Tardigrada</taxon>
        <taxon>Eutardigrada</taxon>
        <taxon>Parachela</taxon>
        <taxon>Hypsibioidea</taxon>
        <taxon>Hypsibiidae</taxon>
        <taxon>Hypsibius</taxon>
    </lineage>
</organism>
<feature type="transmembrane region" description="Helical" evidence="3">
    <location>
        <begin position="133"/>
        <end position="151"/>
    </location>
</feature>
<dbReference type="Pfam" id="PF07690">
    <property type="entry name" value="MFS_1"/>
    <property type="match status" value="1"/>
</dbReference>
<accession>A0A1W0WWL9</accession>
<feature type="transmembrane region" description="Helical" evidence="3">
    <location>
        <begin position="488"/>
        <end position="511"/>
    </location>
</feature>
<feature type="transmembrane region" description="Helical" evidence="3">
    <location>
        <begin position="523"/>
        <end position="546"/>
    </location>
</feature>
<name>A0A1W0WWL9_HYPEX</name>
<evidence type="ECO:0000259" key="4">
    <source>
        <dbReference type="PROSITE" id="PS50850"/>
    </source>
</evidence>
<dbReference type="OrthoDB" id="6499973at2759"/>
<keyword evidence="3" id="KW-0812">Transmembrane</keyword>
<feature type="region of interest" description="Disordered" evidence="2">
    <location>
        <begin position="1"/>
        <end position="64"/>
    </location>
</feature>
<feature type="transmembrane region" description="Helical" evidence="3">
    <location>
        <begin position="293"/>
        <end position="310"/>
    </location>
</feature>
<feature type="transmembrane region" description="Helical" evidence="3">
    <location>
        <begin position="362"/>
        <end position="383"/>
    </location>
</feature>
<dbReference type="PROSITE" id="PS50850">
    <property type="entry name" value="MFS"/>
    <property type="match status" value="1"/>
</dbReference>
<dbReference type="AlphaFoldDB" id="A0A1W0WWL9"/>
<dbReference type="Gene3D" id="1.20.1250.20">
    <property type="entry name" value="MFS general substrate transporter like domains"/>
    <property type="match status" value="2"/>
</dbReference>
<evidence type="ECO:0000256" key="3">
    <source>
        <dbReference type="SAM" id="Phobius"/>
    </source>
</evidence>
<feature type="transmembrane region" description="Helical" evidence="3">
    <location>
        <begin position="231"/>
        <end position="254"/>
    </location>
</feature>
<feature type="transmembrane region" description="Helical" evidence="3">
    <location>
        <begin position="261"/>
        <end position="287"/>
    </location>
</feature>
<dbReference type="InterPro" id="IPR036259">
    <property type="entry name" value="MFS_trans_sf"/>
</dbReference>
<proteinExistence type="predicted"/>
<dbReference type="InterPro" id="IPR020846">
    <property type="entry name" value="MFS_dom"/>
</dbReference>
<protein>
    <submittedName>
        <fullName evidence="5">Monocarboxylate transporter 3</fullName>
    </submittedName>
</protein>
<feature type="transmembrane region" description="Helical" evidence="3">
    <location>
        <begin position="171"/>
        <end position="191"/>
    </location>
</feature>
<gene>
    <name evidence="5" type="ORF">BV898_06368</name>
</gene>
<dbReference type="InterPro" id="IPR011701">
    <property type="entry name" value="MFS"/>
</dbReference>
<sequence length="574" mass="63053">MEEPEPAPRLTPSINQPSEGAMGKSANGFINQSTNGVMRQHRTSIDQSTDEVKDEPRPSLAPSATSVTFVATVSAVEENDEKDMAYVEQEFYSGSMAGGGQERLEVQRRRRRSSIFGKENSTTKALDVKEEPYGWVVVLAVFMIHAIVDGVTNSFGALYDEFLVYYNADAVSTSMVMSILLGATYGCGPLASFLCERFGLRSVALLGSLLSCAGCLLSLLATSIWHLALSYGALMGLGFGFMYLSAIVTVASWFEKRRSIAVSIAVCGTGFGTFLFSPLTTFLLDFYDLNGCFWIIAGIAMQGAVFAMLLRTPPRHRETEQLQSAILQPMKLHGRRQTAIIIRMRRWIKDEIDWNLITNTTFILYCVASFLGGISCYVPYMYLADRAKSESGIEPAYAAWLLSFVGASNIVGRLTSGVLSYRKVAGNVVIYSCACVAAGLGTAFSVWCTTFYLYAIYSSLFGFTGGIIVAMQTVVLTDIVGVERISNAFGILLFVQGVAVFVGPPFAGYLIEIEREKGPLKYQLCFVVFGLVMVMSGLLLLLIPLLNWIKKMTEKRAHVEEDRQMEEFSVIESN</sequence>
<comment type="subcellular location">
    <subcellularLocation>
        <location evidence="1">Membrane</location>
        <topology evidence="1">Multi-pass membrane protein</topology>
    </subcellularLocation>
</comment>
<feature type="transmembrane region" description="Helical" evidence="3">
    <location>
        <begin position="424"/>
        <end position="445"/>
    </location>
</feature>
<comment type="caution">
    <text evidence="5">The sequence shown here is derived from an EMBL/GenBank/DDBJ whole genome shotgun (WGS) entry which is preliminary data.</text>
</comment>
<keyword evidence="6" id="KW-1185">Reference proteome</keyword>
<feature type="transmembrane region" description="Helical" evidence="3">
    <location>
        <begin position="451"/>
        <end position="476"/>
    </location>
</feature>
<keyword evidence="3" id="KW-0472">Membrane</keyword>
<dbReference type="InterPro" id="IPR050327">
    <property type="entry name" value="Proton-linked_MCT"/>
</dbReference>
<dbReference type="SUPFAM" id="SSF103473">
    <property type="entry name" value="MFS general substrate transporter"/>
    <property type="match status" value="1"/>
</dbReference>
<feature type="domain" description="Major facilitator superfamily (MFS) profile" evidence="4">
    <location>
        <begin position="134"/>
        <end position="548"/>
    </location>
</feature>
<dbReference type="Proteomes" id="UP000192578">
    <property type="component" value="Unassembled WGS sequence"/>
</dbReference>